<feature type="transmembrane region" description="Helical" evidence="7">
    <location>
        <begin position="147"/>
        <end position="169"/>
    </location>
</feature>
<keyword evidence="4 7" id="KW-0812">Transmembrane</keyword>
<dbReference type="PANTHER" id="PTHR43744:SF12">
    <property type="entry name" value="ABC TRANSPORTER PERMEASE PROTEIN MG189-RELATED"/>
    <property type="match status" value="1"/>
</dbReference>
<comment type="subcellular location">
    <subcellularLocation>
        <location evidence="1 7">Cell membrane</location>
        <topology evidence="1 7">Multi-pass membrane protein</topology>
    </subcellularLocation>
</comment>
<evidence type="ECO:0000313" key="11">
    <source>
        <dbReference type="Proteomes" id="UP001229952"/>
    </source>
</evidence>
<feature type="transmembrane region" description="Helical" evidence="7">
    <location>
        <begin position="114"/>
        <end position="135"/>
    </location>
</feature>
<evidence type="ECO:0000256" key="2">
    <source>
        <dbReference type="ARBA" id="ARBA00022448"/>
    </source>
</evidence>
<dbReference type="SUPFAM" id="SSF161098">
    <property type="entry name" value="MetI-like"/>
    <property type="match status" value="1"/>
</dbReference>
<dbReference type="CDD" id="cd06261">
    <property type="entry name" value="TM_PBP2"/>
    <property type="match status" value="1"/>
</dbReference>
<evidence type="ECO:0000256" key="1">
    <source>
        <dbReference type="ARBA" id="ARBA00004651"/>
    </source>
</evidence>
<evidence type="ECO:0000313" key="10">
    <source>
        <dbReference type="EMBL" id="WLQ38982.1"/>
    </source>
</evidence>
<dbReference type="InterPro" id="IPR035906">
    <property type="entry name" value="MetI-like_sf"/>
</dbReference>
<evidence type="ECO:0000256" key="8">
    <source>
        <dbReference type="SAM" id="MobiDB-lite"/>
    </source>
</evidence>
<dbReference type="Proteomes" id="UP001229952">
    <property type="component" value="Chromosome"/>
</dbReference>
<organism evidence="10 11">
    <name type="scientific">Streptomyces laculatispora</name>
    <dbReference type="NCBI Taxonomy" id="887464"/>
    <lineage>
        <taxon>Bacteria</taxon>
        <taxon>Bacillati</taxon>
        <taxon>Actinomycetota</taxon>
        <taxon>Actinomycetes</taxon>
        <taxon>Kitasatosporales</taxon>
        <taxon>Streptomycetaceae</taxon>
        <taxon>Streptomyces</taxon>
    </lineage>
</organism>
<feature type="transmembrane region" description="Helical" evidence="7">
    <location>
        <begin position="284"/>
        <end position="305"/>
    </location>
</feature>
<evidence type="ECO:0000259" key="9">
    <source>
        <dbReference type="PROSITE" id="PS50928"/>
    </source>
</evidence>
<dbReference type="EMBL" id="CP120992">
    <property type="protein sequence ID" value="WLQ38982.1"/>
    <property type="molecule type" value="Genomic_DNA"/>
</dbReference>
<sequence>MTKTMTRVAPAGSRPAPERTDGSRTDKPRPGRRGPANRPSVLLSKAGVTAMLGLAALYTLLPMLWLVLSSTKSRQDLFATNGFAPGKDFALVDNLTYLFEVDNGIFLRWLLNTVLYAGVGSLLATVFSVAAGYTFDKLNFPGKEKLFSFVLLGVMVPGTAMAIPLYLIAAKAGLVNTFWGVFIPGLVFPFGVYLARVFSASYIPDEVLEAARVDGAGEFRTFCRIALPMIAPGFVTIFLFQFTQIWNSFFLPLVMLSDKDLFPVNLGLYVWYSSALSQGHPQDYLLAIVGSLVSVVPLVVLFLMLQRFWKSGMTAGAVK</sequence>
<dbReference type="Pfam" id="PF00528">
    <property type="entry name" value="BPD_transp_1"/>
    <property type="match status" value="1"/>
</dbReference>
<feature type="region of interest" description="Disordered" evidence="8">
    <location>
        <begin position="1"/>
        <end position="39"/>
    </location>
</feature>
<keyword evidence="11" id="KW-1185">Reference proteome</keyword>
<proteinExistence type="inferred from homology"/>
<comment type="similarity">
    <text evidence="7">Belongs to the binding-protein-dependent transport system permease family.</text>
</comment>
<evidence type="ECO:0000256" key="5">
    <source>
        <dbReference type="ARBA" id="ARBA00022989"/>
    </source>
</evidence>
<keyword evidence="5 7" id="KW-1133">Transmembrane helix</keyword>
<feature type="compositionally biased region" description="Basic and acidic residues" evidence="8">
    <location>
        <begin position="16"/>
        <end position="29"/>
    </location>
</feature>
<dbReference type="PROSITE" id="PS50928">
    <property type="entry name" value="ABC_TM1"/>
    <property type="match status" value="1"/>
</dbReference>
<reference evidence="10 11" key="1">
    <citation type="submission" date="2023-03" db="EMBL/GenBank/DDBJ databases">
        <title>Isolation and description of six Streptomyces strains from soil environments, able to metabolize different microbial glucans.</title>
        <authorList>
            <person name="Widen T."/>
            <person name="Larsbrink J."/>
        </authorList>
    </citation>
    <scope>NUCLEOTIDE SEQUENCE [LARGE SCALE GENOMIC DNA]</scope>
    <source>
        <strain evidence="10 11">Mut2</strain>
    </source>
</reference>
<dbReference type="Gene3D" id="1.10.3720.10">
    <property type="entry name" value="MetI-like"/>
    <property type="match status" value="1"/>
</dbReference>
<accession>A0ABY9HYD1</accession>
<evidence type="ECO:0000256" key="3">
    <source>
        <dbReference type="ARBA" id="ARBA00022475"/>
    </source>
</evidence>
<feature type="domain" description="ABC transmembrane type-1" evidence="9">
    <location>
        <begin position="110"/>
        <end position="305"/>
    </location>
</feature>
<evidence type="ECO:0000256" key="6">
    <source>
        <dbReference type="ARBA" id="ARBA00023136"/>
    </source>
</evidence>
<evidence type="ECO:0000256" key="7">
    <source>
        <dbReference type="RuleBase" id="RU363032"/>
    </source>
</evidence>
<gene>
    <name evidence="10" type="ORF">P8A22_02415</name>
</gene>
<keyword evidence="2 7" id="KW-0813">Transport</keyword>
<name>A0ABY9HYD1_9ACTN</name>
<feature type="transmembrane region" description="Helical" evidence="7">
    <location>
        <begin position="181"/>
        <end position="204"/>
    </location>
</feature>
<dbReference type="InterPro" id="IPR000515">
    <property type="entry name" value="MetI-like"/>
</dbReference>
<keyword evidence="3" id="KW-1003">Cell membrane</keyword>
<evidence type="ECO:0000256" key="4">
    <source>
        <dbReference type="ARBA" id="ARBA00022692"/>
    </source>
</evidence>
<protein>
    <submittedName>
        <fullName evidence="10">Carbohydrate ABC transporter permease</fullName>
    </submittedName>
</protein>
<dbReference type="PANTHER" id="PTHR43744">
    <property type="entry name" value="ABC TRANSPORTER PERMEASE PROTEIN MG189-RELATED-RELATED"/>
    <property type="match status" value="1"/>
</dbReference>
<feature type="transmembrane region" description="Helical" evidence="7">
    <location>
        <begin position="225"/>
        <end position="246"/>
    </location>
</feature>
<feature type="transmembrane region" description="Helical" evidence="7">
    <location>
        <begin position="42"/>
        <end position="68"/>
    </location>
</feature>
<keyword evidence="6 7" id="KW-0472">Membrane</keyword>